<gene>
    <name evidence="1" type="ORF">Daura_10350</name>
</gene>
<dbReference type="OrthoDB" id="9783504at2"/>
<sequence length="202" mass="22085">MTLEAQAQKLVAGLVRVAVMAPTDAPPADSAALPPPHRQVLLLLGRRDREFRLSDLAAELGSSVAATMAIVSPLVADGLVEMRPAPSYAAHDMRIAATERGLAITPAPSNWADTALGKVEELDEPTQARLLRMVTTKITQLQREGRIPVNRMCLSCRFFDGYRHPGTEAPHHCWFVDAPFGYRELRLHCPDHIPGGTPPRTE</sequence>
<dbReference type="SUPFAM" id="SSF46785">
    <property type="entry name" value="Winged helix' DNA-binding domain"/>
    <property type="match status" value="1"/>
</dbReference>
<dbReference type="InterPro" id="IPR036390">
    <property type="entry name" value="WH_DNA-bd_sf"/>
</dbReference>
<organism evidence="1 2">
    <name type="scientific">Dactylosporangium aurantiacum</name>
    <dbReference type="NCBI Taxonomy" id="35754"/>
    <lineage>
        <taxon>Bacteria</taxon>
        <taxon>Bacillati</taxon>
        <taxon>Actinomycetota</taxon>
        <taxon>Actinomycetes</taxon>
        <taxon>Micromonosporales</taxon>
        <taxon>Micromonosporaceae</taxon>
        <taxon>Dactylosporangium</taxon>
    </lineage>
</organism>
<dbReference type="KEGG" id="daur:Daura_10350"/>
<name>A0A9Q9IJ20_9ACTN</name>
<dbReference type="Gene3D" id="1.10.10.10">
    <property type="entry name" value="Winged helix-like DNA-binding domain superfamily/Winged helix DNA-binding domain"/>
    <property type="match status" value="1"/>
</dbReference>
<keyword evidence="2" id="KW-1185">Reference proteome</keyword>
<dbReference type="RefSeq" id="WP_052387694.1">
    <property type="nucleotide sequence ID" value="NZ_CP073767.1"/>
</dbReference>
<proteinExistence type="predicted"/>
<dbReference type="AlphaFoldDB" id="A0A9Q9IJ20"/>
<reference evidence="1" key="1">
    <citation type="submission" date="2021-04" db="EMBL/GenBank/DDBJ databases">
        <title>Dactylosporangium aurantiacum NRRL B-8018 full assembly.</title>
        <authorList>
            <person name="Hartkoorn R.C."/>
            <person name="Beaudoing E."/>
            <person name="Hot D."/>
        </authorList>
    </citation>
    <scope>NUCLEOTIDE SEQUENCE</scope>
    <source>
        <strain evidence="1">NRRL B-8018</strain>
    </source>
</reference>
<evidence type="ECO:0000313" key="1">
    <source>
        <dbReference type="EMBL" id="UWZ56536.1"/>
    </source>
</evidence>
<dbReference type="Proteomes" id="UP001058003">
    <property type="component" value="Chromosome"/>
</dbReference>
<protein>
    <submittedName>
        <fullName evidence="1">MarR family transcriptional regulator</fullName>
    </submittedName>
</protein>
<dbReference type="EMBL" id="CP073767">
    <property type="protein sequence ID" value="UWZ56536.1"/>
    <property type="molecule type" value="Genomic_DNA"/>
</dbReference>
<dbReference type="InterPro" id="IPR036388">
    <property type="entry name" value="WH-like_DNA-bd_sf"/>
</dbReference>
<accession>A0A9Q9IJ20</accession>
<evidence type="ECO:0000313" key="2">
    <source>
        <dbReference type="Proteomes" id="UP001058003"/>
    </source>
</evidence>